<dbReference type="Proteomes" id="UP000011980">
    <property type="component" value="Unassembled WGS sequence"/>
</dbReference>
<sequence length="48" mass="5620">MDKNYAKSYRILLFDKLNFLFPTDSENSKSDFLDNLSGNSNLIIKLEF</sequence>
<organism evidence="1 2">
    <name type="scientific">Leptospira kirschneri serovar Bulgarica str. Nikolaevo</name>
    <dbReference type="NCBI Taxonomy" id="1240687"/>
    <lineage>
        <taxon>Bacteria</taxon>
        <taxon>Pseudomonadati</taxon>
        <taxon>Spirochaetota</taxon>
        <taxon>Spirochaetia</taxon>
        <taxon>Leptospirales</taxon>
        <taxon>Leptospiraceae</taxon>
        <taxon>Leptospira</taxon>
    </lineage>
</organism>
<proteinExistence type="predicted"/>
<name>M6FTS7_9LEPT</name>
<comment type="caution">
    <text evidence="1">The sequence shown here is derived from an EMBL/GenBank/DDBJ whole genome shotgun (WGS) entry which is preliminary data.</text>
</comment>
<dbReference type="PATRIC" id="fig|1240687.3.peg.118"/>
<accession>M6FTS7</accession>
<evidence type="ECO:0000313" key="2">
    <source>
        <dbReference type="Proteomes" id="UP000011980"/>
    </source>
</evidence>
<dbReference type="EMBL" id="ANCE01000006">
    <property type="protein sequence ID" value="EMK26181.1"/>
    <property type="molecule type" value="Genomic_DNA"/>
</dbReference>
<evidence type="ECO:0000313" key="1">
    <source>
        <dbReference type="EMBL" id="EMK26181.1"/>
    </source>
</evidence>
<protein>
    <submittedName>
        <fullName evidence="1">Uncharacterized protein</fullName>
    </submittedName>
</protein>
<reference evidence="1 2" key="1">
    <citation type="submission" date="2013-01" db="EMBL/GenBank/DDBJ databases">
        <authorList>
            <person name="Harkins D.M."/>
            <person name="Durkin A.S."/>
            <person name="Brinkac L.M."/>
            <person name="Haft D.H."/>
            <person name="Selengut J.D."/>
            <person name="Sanka R."/>
            <person name="DePew J."/>
            <person name="Purushe J."/>
            <person name="Galloway R.L."/>
            <person name="Vinetz J.M."/>
            <person name="Sutton G.G."/>
            <person name="Nierman W.C."/>
            <person name="Fouts D.E."/>
        </authorList>
    </citation>
    <scope>NUCLEOTIDE SEQUENCE [LARGE SCALE GENOMIC DNA]</scope>
    <source>
        <strain evidence="1 2">Nikolaevo</strain>
    </source>
</reference>
<dbReference type="AlphaFoldDB" id="M6FTS7"/>
<gene>
    <name evidence="1" type="ORF">LEP1GSC008_1015</name>
</gene>